<dbReference type="InterPro" id="IPR013517">
    <property type="entry name" value="FG-GAP"/>
</dbReference>
<accession>A0A396ZH91</accession>
<keyword evidence="4" id="KW-1133">Transmembrane helix</keyword>
<gene>
    <name evidence="5" type="ORF">DLM75_06695</name>
</gene>
<dbReference type="Pfam" id="PF14312">
    <property type="entry name" value="FG-GAP_2"/>
    <property type="match status" value="6"/>
</dbReference>
<dbReference type="AlphaFoldDB" id="A0A396ZH91"/>
<evidence type="ECO:0000256" key="3">
    <source>
        <dbReference type="ARBA" id="ARBA00023180"/>
    </source>
</evidence>
<reference evidence="6" key="1">
    <citation type="submission" date="2018-05" db="EMBL/GenBank/DDBJ databases">
        <title>Leptospira yasudae sp. nov. and Leptospira stimsonii sp. nov., two pathogenic species of the genus Leptospira isolated from environmental sources.</title>
        <authorList>
            <person name="Casanovas-Massana A."/>
            <person name="Hamond C."/>
            <person name="Santos L.A."/>
            <person name="Hacker K.P."/>
            <person name="Balassiano I."/>
            <person name="Medeiros M.A."/>
            <person name="Reis M.G."/>
            <person name="Ko A.I."/>
            <person name="Wunder E.A."/>
        </authorList>
    </citation>
    <scope>NUCLEOTIDE SEQUENCE [LARGE SCALE GENOMIC DNA]</scope>
    <source>
        <strain evidence="6">Yale</strain>
    </source>
</reference>
<dbReference type="PANTHER" id="PTHR36220:SF1">
    <property type="entry name" value="GAMMA TUBULIN COMPLEX COMPONENT C-TERMINAL DOMAIN-CONTAINING PROTEIN"/>
    <property type="match status" value="1"/>
</dbReference>
<name>A0A396ZH91_9LEPT</name>
<dbReference type="InterPro" id="IPR013519">
    <property type="entry name" value="Int_alpha_beta-p"/>
</dbReference>
<comment type="caution">
    <text evidence="5">The sequence shown here is derived from an EMBL/GenBank/DDBJ whole genome shotgun (WGS) entry which is preliminary data.</text>
</comment>
<protein>
    <recommendedName>
        <fullName evidence="7">Integrin</fullName>
    </recommendedName>
</protein>
<proteinExistence type="predicted"/>
<dbReference type="EMBL" id="QHCT01000001">
    <property type="protein sequence ID" value="RHX92848.1"/>
    <property type="molecule type" value="Genomic_DNA"/>
</dbReference>
<evidence type="ECO:0008006" key="7">
    <source>
        <dbReference type="Google" id="ProtNLM"/>
    </source>
</evidence>
<keyword evidence="4" id="KW-0472">Membrane</keyword>
<evidence type="ECO:0000256" key="4">
    <source>
        <dbReference type="SAM" id="Phobius"/>
    </source>
</evidence>
<keyword evidence="1" id="KW-0732">Signal</keyword>
<evidence type="ECO:0000313" key="6">
    <source>
        <dbReference type="Proteomes" id="UP000265798"/>
    </source>
</evidence>
<evidence type="ECO:0000256" key="2">
    <source>
        <dbReference type="ARBA" id="ARBA00022737"/>
    </source>
</evidence>
<dbReference type="OrthoDB" id="9782766at2"/>
<dbReference type="RefSeq" id="WP_118967649.1">
    <property type="nucleotide sequence ID" value="NZ_QHCT01000001.1"/>
</dbReference>
<dbReference type="InterPro" id="IPR028994">
    <property type="entry name" value="Integrin_alpha_N"/>
</dbReference>
<keyword evidence="3" id="KW-0325">Glycoprotein</keyword>
<dbReference type="PANTHER" id="PTHR36220">
    <property type="entry name" value="UNNAMED PRODUCT"/>
    <property type="match status" value="1"/>
</dbReference>
<organism evidence="5 6">
    <name type="scientific">Leptospira stimsonii</name>
    <dbReference type="NCBI Taxonomy" id="2202203"/>
    <lineage>
        <taxon>Bacteria</taxon>
        <taxon>Pseudomonadati</taxon>
        <taxon>Spirochaetota</taxon>
        <taxon>Spirochaetia</taxon>
        <taxon>Leptospirales</taxon>
        <taxon>Leptospiraceae</taxon>
        <taxon>Leptospira</taxon>
    </lineage>
</organism>
<keyword evidence="4" id="KW-0812">Transmembrane</keyword>
<dbReference type="SUPFAM" id="SSF50965">
    <property type="entry name" value="Galactose oxidase, central domain"/>
    <property type="match status" value="1"/>
</dbReference>
<feature type="transmembrane region" description="Helical" evidence="4">
    <location>
        <begin position="21"/>
        <end position="38"/>
    </location>
</feature>
<evidence type="ECO:0000256" key="1">
    <source>
        <dbReference type="ARBA" id="ARBA00022729"/>
    </source>
</evidence>
<evidence type="ECO:0000313" key="5">
    <source>
        <dbReference type="EMBL" id="RHX92848.1"/>
    </source>
</evidence>
<dbReference type="SMART" id="SM00191">
    <property type="entry name" value="Int_alpha"/>
    <property type="match status" value="5"/>
</dbReference>
<dbReference type="Proteomes" id="UP000265798">
    <property type="component" value="Unassembled WGS sequence"/>
</dbReference>
<keyword evidence="2" id="KW-0677">Repeat</keyword>
<sequence length="547" mass="57320">MKYRQNQNSILALERTAKSRIRILSFCFLLSFIFQCEYKPKGDLNFLALVGSGLSTGTPSEGGIDSPSVANPPAVQGSGDWLNEAYFKPSFVIGDSFYGNSVAVSGDTIVVGEYRENSNQVGLTNGSAPASSDISLFASGAAFVYRKVAGIWIQEAFLKASNPSTNDNFGSSVSISGDTIVIGAPTNGASGSAYVFVRNGSTWSQEALLKSSNFGAGDHFGSSVDIDGDIIVVGAEWEDSSQNMVTNGNTASADNSRTDSGAAYIFRRVAGTWTQEAYLKTPNPDNNDSFGSNVSISGETVVVGAFKEDSQSVTSNGTTASPDNSKLESGAAYVFRRTAGQWNQEAFLKSSDLDSNDQFGKSVSISADSIVVGAALEDGAQDSVINGAGASSSNLLGGSGAAYVFERTGTNWAQTAYLKAKNVQAGDQFGTSVAIEGDFIVVGAINESSGLSTISFGPLTTWDERCFQSGAAYMFRKSSGLWGEYAYFKAPNVGSGDSFGYSVALNGTRVVVGATQEASNQTTITNGPTANTDDSMYRAGASYAFQR</sequence>
<dbReference type="Gene3D" id="2.130.10.130">
    <property type="entry name" value="Integrin alpha, N-terminal"/>
    <property type="match status" value="3"/>
</dbReference>
<dbReference type="InterPro" id="IPR011043">
    <property type="entry name" value="Gal_Oxase/kelch_b-propeller"/>
</dbReference>